<evidence type="ECO:0000313" key="3">
    <source>
        <dbReference type="Proteomes" id="UP001500795"/>
    </source>
</evidence>
<dbReference type="PANTHER" id="PTHR22916">
    <property type="entry name" value="GLYCOSYLTRANSFERASE"/>
    <property type="match status" value="1"/>
</dbReference>
<evidence type="ECO:0000313" key="2">
    <source>
        <dbReference type="EMBL" id="GAA3535656.1"/>
    </source>
</evidence>
<proteinExistence type="predicted"/>
<name>A0ABP6VK94_9GAMM</name>
<dbReference type="PANTHER" id="PTHR22916:SF3">
    <property type="entry name" value="UDP-GLCNAC:BETAGAL BETA-1,3-N-ACETYLGLUCOSAMINYLTRANSFERASE-LIKE PROTEIN 1"/>
    <property type="match status" value="1"/>
</dbReference>
<dbReference type="Gene3D" id="3.90.550.10">
    <property type="entry name" value="Spore Coat Polysaccharide Biosynthesis Protein SpsA, Chain A"/>
    <property type="match status" value="1"/>
</dbReference>
<dbReference type="Pfam" id="PF00535">
    <property type="entry name" value="Glycos_transf_2"/>
    <property type="match status" value="1"/>
</dbReference>
<dbReference type="InterPro" id="IPR029044">
    <property type="entry name" value="Nucleotide-diphossugar_trans"/>
</dbReference>
<accession>A0ABP6VK94</accession>
<feature type="domain" description="Glycosyltransferase 2-like" evidence="1">
    <location>
        <begin position="3"/>
        <end position="122"/>
    </location>
</feature>
<dbReference type="InterPro" id="IPR001173">
    <property type="entry name" value="Glyco_trans_2-like"/>
</dbReference>
<comment type="caution">
    <text evidence="2">The sequence shown here is derived from an EMBL/GenBank/DDBJ whole genome shotgun (WGS) entry which is preliminary data.</text>
</comment>
<dbReference type="CDD" id="cd00761">
    <property type="entry name" value="Glyco_tranf_GTA_type"/>
    <property type="match status" value="1"/>
</dbReference>
<dbReference type="Proteomes" id="UP001500795">
    <property type="component" value="Unassembled WGS sequence"/>
</dbReference>
<dbReference type="EMBL" id="BAABCX010000001">
    <property type="protein sequence ID" value="GAA3535656.1"/>
    <property type="molecule type" value="Genomic_DNA"/>
</dbReference>
<dbReference type="RefSeq" id="WP_344956225.1">
    <property type="nucleotide sequence ID" value="NZ_BAABCX010000001.1"/>
</dbReference>
<evidence type="ECO:0000259" key="1">
    <source>
        <dbReference type="Pfam" id="PF00535"/>
    </source>
</evidence>
<dbReference type="SUPFAM" id="SSF53448">
    <property type="entry name" value="Nucleotide-diphospho-sugar transferases"/>
    <property type="match status" value="1"/>
</dbReference>
<gene>
    <name evidence="2" type="ORF">GCM10022394_14090</name>
</gene>
<keyword evidence="3" id="KW-1185">Reference proteome</keyword>
<organism evidence="2 3">
    <name type="scientific">Zobellella aerophila</name>
    <dbReference type="NCBI Taxonomy" id="870480"/>
    <lineage>
        <taxon>Bacteria</taxon>
        <taxon>Pseudomonadati</taxon>
        <taxon>Pseudomonadota</taxon>
        <taxon>Gammaproteobacteria</taxon>
        <taxon>Aeromonadales</taxon>
        <taxon>Aeromonadaceae</taxon>
        <taxon>Zobellella</taxon>
    </lineage>
</organism>
<reference evidence="3" key="1">
    <citation type="journal article" date="2019" name="Int. J. Syst. Evol. Microbiol.">
        <title>The Global Catalogue of Microorganisms (GCM) 10K type strain sequencing project: providing services to taxonomists for standard genome sequencing and annotation.</title>
        <authorList>
            <consortium name="The Broad Institute Genomics Platform"/>
            <consortium name="The Broad Institute Genome Sequencing Center for Infectious Disease"/>
            <person name="Wu L."/>
            <person name="Ma J."/>
        </authorList>
    </citation>
    <scope>NUCLEOTIDE SEQUENCE [LARGE SCALE GENOMIC DNA]</scope>
    <source>
        <strain evidence="3">JCM 17110</strain>
    </source>
</reference>
<sequence>MVTILTPTYNRAHTLPRLFQSLLEQTSHDFEWLVIDDGSDDNTEEVISELKVRSPFPVRYIKKQNGGKHTALNLGFSEAGRKWIFVLDSDDWIRNNCIEIIRAEVTRDDFTFHSLSFLRVYENGQVIGDCYPEGLNNFLDRANFKVRGDKAEVFNKDCLEGFSFPSYKGENFMAEAPLYIWYAQRFNTKFINYDGYICEYQDDGLSTNSIINRYKSLNSTLYVTEMKYKAHAPLALKARAAINWWRFKMSRITLRKEWQPPLIYLPIGLLLFFLDFAIGKKIHLSKVGTFKG</sequence>
<protein>
    <submittedName>
        <fullName evidence="2">Glycosyltransferase family 2 protein</fullName>
    </submittedName>
</protein>